<dbReference type="EMBL" id="WMLB01000023">
    <property type="protein sequence ID" value="MTH68779.1"/>
    <property type="molecule type" value="Genomic_DNA"/>
</dbReference>
<accession>A0A6I3M5M9</accession>
<evidence type="ECO:0000259" key="2">
    <source>
        <dbReference type="PROSITE" id="PS50006"/>
    </source>
</evidence>
<dbReference type="InterPro" id="IPR000253">
    <property type="entry name" value="FHA_dom"/>
</dbReference>
<dbReference type="CDD" id="cd00060">
    <property type="entry name" value="FHA"/>
    <property type="match status" value="1"/>
</dbReference>
<evidence type="ECO:0000313" key="3">
    <source>
        <dbReference type="EMBL" id="MTH68779.1"/>
    </source>
</evidence>
<proteinExistence type="predicted"/>
<evidence type="ECO:0000256" key="1">
    <source>
        <dbReference type="ARBA" id="ARBA00022553"/>
    </source>
</evidence>
<dbReference type="Gene3D" id="2.60.200.20">
    <property type="match status" value="1"/>
</dbReference>
<keyword evidence="1" id="KW-0597">Phosphoprotein</keyword>
<sequence>MVDGAVRRREEPGSPEWDVVVGSRFIAAVAAPASDRVVARLAEAAGEASLELEELVARIPLGQGGVEHFALVWWPASGDPLTAIVRGGAVIDLASPGGARRLDSRGITPWHLAEFTAVTRLRIAGAESPLDEVRQAGLRGAPVPADRAAFRASAVEWSWREVPVRPDSLAGDPEIDTRLARPWRGARDRRPPTSGVPTAPMRVVDDDTVRFVRGNAADADTILTSAARARLAEGRARDAGADAAASVAPEGVDRGPSTLRYRIVGGEAGEVSVPVLIGRSPSAPRVASGEVMLVRVDSPAGVVSATHLELRMEGGRLVAADLRSTNGTVVRTASGQRRLRSGESLVVTPGTSLQLGGDTIVEILPALGSVDA</sequence>
<gene>
    <name evidence="3" type="ORF">GJ743_10395</name>
</gene>
<comment type="caution">
    <text evidence="3">The sequence shown here is derived from an EMBL/GenBank/DDBJ whole genome shotgun (WGS) entry which is preliminary data.</text>
</comment>
<name>A0A6I3M5M9_9MICO</name>
<dbReference type="SUPFAM" id="SSF49879">
    <property type="entry name" value="SMAD/FHA domain"/>
    <property type="match status" value="1"/>
</dbReference>
<dbReference type="RefSeq" id="WP_155051849.1">
    <property type="nucleotide sequence ID" value="NZ_BAAAIB010000002.1"/>
</dbReference>
<evidence type="ECO:0000313" key="4">
    <source>
        <dbReference type="Proteomes" id="UP000433071"/>
    </source>
</evidence>
<keyword evidence="4" id="KW-1185">Reference proteome</keyword>
<protein>
    <submittedName>
        <fullName evidence="3">FHA domain-containing protein</fullName>
    </submittedName>
</protein>
<dbReference type="OrthoDB" id="5485098at2"/>
<reference evidence="3 4" key="1">
    <citation type="submission" date="2019-11" db="EMBL/GenBank/DDBJ databases">
        <title>Agromyces kandeliae sp. nov., isolated from mangrove soil.</title>
        <authorList>
            <person name="Wang R."/>
        </authorList>
    </citation>
    <scope>NUCLEOTIDE SEQUENCE [LARGE SCALE GENOMIC DNA]</scope>
    <source>
        <strain evidence="3 4">JCM 11433</strain>
    </source>
</reference>
<dbReference type="InterPro" id="IPR008984">
    <property type="entry name" value="SMAD_FHA_dom_sf"/>
</dbReference>
<dbReference type="PROSITE" id="PS50006">
    <property type="entry name" value="FHA_DOMAIN"/>
    <property type="match status" value="1"/>
</dbReference>
<feature type="domain" description="FHA" evidence="2">
    <location>
        <begin position="275"/>
        <end position="330"/>
    </location>
</feature>
<dbReference type="Pfam" id="PF00498">
    <property type="entry name" value="FHA"/>
    <property type="match status" value="1"/>
</dbReference>
<dbReference type="Proteomes" id="UP000433071">
    <property type="component" value="Unassembled WGS sequence"/>
</dbReference>
<organism evidence="3 4">
    <name type="scientific">Agromyces bracchium</name>
    <dbReference type="NCBI Taxonomy" id="88376"/>
    <lineage>
        <taxon>Bacteria</taxon>
        <taxon>Bacillati</taxon>
        <taxon>Actinomycetota</taxon>
        <taxon>Actinomycetes</taxon>
        <taxon>Micrococcales</taxon>
        <taxon>Microbacteriaceae</taxon>
        <taxon>Agromyces</taxon>
    </lineage>
</organism>
<dbReference type="AlphaFoldDB" id="A0A6I3M5M9"/>